<dbReference type="SUPFAM" id="SSF53300">
    <property type="entry name" value="vWA-like"/>
    <property type="match status" value="1"/>
</dbReference>
<feature type="region of interest" description="Disordered" evidence="1">
    <location>
        <begin position="586"/>
        <end position="646"/>
    </location>
</feature>
<evidence type="ECO:0000313" key="4">
    <source>
        <dbReference type="Proteomes" id="UP000256645"/>
    </source>
</evidence>
<accession>A0A3D8RLB1</accession>
<dbReference type="SMART" id="SM00220">
    <property type="entry name" value="S_TKc"/>
    <property type="match status" value="1"/>
</dbReference>
<dbReference type="Pfam" id="PF00069">
    <property type="entry name" value="Pkinase"/>
    <property type="match status" value="1"/>
</dbReference>
<feature type="domain" description="Protein kinase" evidence="2">
    <location>
        <begin position="171"/>
        <end position="503"/>
    </location>
</feature>
<dbReference type="InterPro" id="IPR036465">
    <property type="entry name" value="vWFA_dom_sf"/>
</dbReference>
<name>A0A3D8RLB1_9HELO</name>
<dbReference type="CDD" id="cd00180">
    <property type="entry name" value="PKc"/>
    <property type="match status" value="1"/>
</dbReference>
<dbReference type="Gene3D" id="1.10.510.10">
    <property type="entry name" value="Transferase(Phosphotransferase) domain 1"/>
    <property type="match status" value="1"/>
</dbReference>
<dbReference type="STRING" id="1849047.A0A3D8RLB1"/>
<dbReference type="GO" id="GO:0005524">
    <property type="term" value="F:ATP binding"/>
    <property type="evidence" value="ECO:0007669"/>
    <property type="project" value="InterPro"/>
</dbReference>
<sequence>MPPYPSDALYCRVQQDENRHLQDFHQFLKTSLTPADNPAASHSQSFVPFELIEEYFSSDDSRRLSDVLEAVYPDESPLPVETSVVQESYLKVFCILLSIGRAAYICHFVEHDDLSDTRLPFNDSKPSKFPISTAQPDFWDSFSEKQWTFCAAEMKYMMINHHFEADCILHIVDREVLAQGGSAVVSKIKLHKSFNKLQRDVTQFPNPILDSENTFVLKTYHKDEAETYYYNEVNAFRRLRNGGTSDTHIVTFYGSYMHNGTYNIILEYADQGNLENYFRNVYPPTSGGDIERFWISICSIFKALACIHEVEFNGATGPQIFQGWHQDVKPNNILVAGNGRSSPYDWNFRLADLGLSHFKRNSPESFGLDPTGTETYGAPECFRADRFLEERALNVKQCIDLWSFGCILCEAAVWLVYGFSGLEDFRRRRALEIQNIPVCKDGDWFHDGEKVLQTVLNTLEDLKMDTRRTDNVTVKIVDTLIKTMLDIPALRSSSLALYIHSSRILDRRTSMITSPASAIPMDPSRLLLPGDSSDPFVESPKAAPIDGSLDQPTSTIRPINLPVPDLNIQLPIYGADRAEQSAQNNAISYGSGTSDTVPNSIGTSGLSSSTRITLAGRRSEVSLGQVPAPKPRSPRTNSSDRATVAKGKVRSAAVELPVLRVNVAEKCIKDKRERKVRKLLDCLPDGNLLNRLRNRDHVFLIDDAGSMKAHQTEVKRILGILAYLVKDSDPDGIELRFTNSDSYVQSKNSTQLVDTFLSNTPQGLTDIRLRLGWILNEYSTTLKKQSQGRFWHRFKSIRSLNIYVLTDGIWQPISDVTSPINQLISNLKDSGQYQVGIQFISFGSDEQALERLKYLDKSLDLERDIIDHEPSTGNVWKMLFGATDPWFDDDKKYGQEIHSSLAKTFRIADLM</sequence>
<dbReference type="GO" id="GO:0004672">
    <property type="term" value="F:protein kinase activity"/>
    <property type="evidence" value="ECO:0007669"/>
    <property type="project" value="InterPro"/>
</dbReference>
<reference evidence="3 4" key="1">
    <citation type="journal article" date="2018" name="IMA Fungus">
        <title>IMA Genome-F 9: Draft genome sequence of Annulohypoxylon stygium, Aspergillus mulundensis, Berkeleyomyces basicola (syn. Thielaviopsis basicola), Ceratocystis smalleyi, two Cercospora beticola strains, Coleophoma cylindrospora, Fusarium fracticaudum, Phialophora cf. hyalina, and Morchella septimelata.</title>
        <authorList>
            <person name="Wingfield B.D."/>
            <person name="Bills G.F."/>
            <person name="Dong Y."/>
            <person name="Huang W."/>
            <person name="Nel W.J."/>
            <person name="Swalarsk-Parry B.S."/>
            <person name="Vaghefi N."/>
            <person name="Wilken P.M."/>
            <person name="An Z."/>
            <person name="de Beer Z.W."/>
            <person name="De Vos L."/>
            <person name="Chen L."/>
            <person name="Duong T.A."/>
            <person name="Gao Y."/>
            <person name="Hammerbacher A."/>
            <person name="Kikkert J.R."/>
            <person name="Li Y."/>
            <person name="Li H."/>
            <person name="Li K."/>
            <person name="Li Q."/>
            <person name="Liu X."/>
            <person name="Ma X."/>
            <person name="Naidoo K."/>
            <person name="Pethybridge S.J."/>
            <person name="Sun J."/>
            <person name="Steenkamp E.T."/>
            <person name="van der Nest M.A."/>
            <person name="van Wyk S."/>
            <person name="Wingfield M.J."/>
            <person name="Xiong C."/>
            <person name="Yue Q."/>
            <person name="Zhang X."/>
        </authorList>
    </citation>
    <scope>NUCLEOTIDE SEQUENCE [LARGE SCALE GENOMIC DNA]</scope>
    <source>
        <strain evidence="3 4">BP6252</strain>
    </source>
</reference>
<dbReference type="InterPro" id="IPR011009">
    <property type="entry name" value="Kinase-like_dom_sf"/>
</dbReference>
<dbReference type="PANTHER" id="PTHR34706:SF1">
    <property type="entry name" value="VWFA DOMAIN-CONTAINING PROTEIN"/>
    <property type="match status" value="1"/>
</dbReference>
<dbReference type="AlphaFoldDB" id="A0A3D8RLB1"/>
<protein>
    <recommendedName>
        <fullName evidence="2">Protein kinase domain-containing protein</fullName>
    </recommendedName>
</protein>
<keyword evidence="4" id="KW-1185">Reference proteome</keyword>
<dbReference type="InterPro" id="IPR000719">
    <property type="entry name" value="Prot_kinase_dom"/>
</dbReference>
<dbReference type="OrthoDB" id="5986190at2759"/>
<organism evidence="3 4">
    <name type="scientific">Coleophoma cylindrospora</name>
    <dbReference type="NCBI Taxonomy" id="1849047"/>
    <lineage>
        <taxon>Eukaryota</taxon>
        <taxon>Fungi</taxon>
        <taxon>Dikarya</taxon>
        <taxon>Ascomycota</taxon>
        <taxon>Pezizomycotina</taxon>
        <taxon>Leotiomycetes</taxon>
        <taxon>Helotiales</taxon>
        <taxon>Dermateaceae</taxon>
        <taxon>Coleophoma</taxon>
    </lineage>
</organism>
<evidence type="ECO:0000259" key="2">
    <source>
        <dbReference type="PROSITE" id="PS50011"/>
    </source>
</evidence>
<dbReference type="Proteomes" id="UP000256645">
    <property type="component" value="Unassembled WGS sequence"/>
</dbReference>
<feature type="compositionally biased region" description="Polar residues" evidence="1">
    <location>
        <begin position="586"/>
        <end position="612"/>
    </location>
</feature>
<evidence type="ECO:0000256" key="1">
    <source>
        <dbReference type="SAM" id="MobiDB-lite"/>
    </source>
</evidence>
<gene>
    <name evidence="3" type="ORF">BP6252_06024</name>
</gene>
<evidence type="ECO:0000313" key="3">
    <source>
        <dbReference type="EMBL" id="RDW74882.1"/>
    </source>
</evidence>
<comment type="caution">
    <text evidence="3">The sequence shown here is derived from an EMBL/GenBank/DDBJ whole genome shotgun (WGS) entry which is preliminary data.</text>
</comment>
<dbReference type="PROSITE" id="PS50011">
    <property type="entry name" value="PROTEIN_KINASE_DOM"/>
    <property type="match status" value="1"/>
</dbReference>
<proteinExistence type="predicted"/>
<dbReference type="SUPFAM" id="SSF56112">
    <property type="entry name" value="Protein kinase-like (PK-like)"/>
    <property type="match status" value="1"/>
</dbReference>
<dbReference type="EMBL" id="PDLM01000006">
    <property type="protein sequence ID" value="RDW74882.1"/>
    <property type="molecule type" value="Genomic_DNA"/>
</dbReference>
<dbReference type="PANTHER" id="PTHR34706">
    <property type="entry name" value="SLR1338 PROTEIN"/>
    <property type="match status" value="1"/>
</dbReference>